<dbReference type="SUPFAM" id="SSF52096">
    <property type="entry name" value="ClpP/crotonase"/>
    <property type="match status" value="1"/>
</dbReference>
<proteinExistence type="predicted"/>
<dbReference type="InterPro" id="IPR056186">
    <property type="entry name" value="PDZ_CPAF-rel"/>
</dbReference>
<evidence type="ECO:0000259" key="3">
    <source>
        <dbReference type="Pfam" id="PF23658"/>
    </source>
</evidence>
<gene>
    <name evidence="4" type="ORF">K505DRAFT_377279</name>
</gene>
<evidence type="ECO:0000256" key="1">
    <source>
        <dbReference type="SAM" id="MobiDB-lite"/>
    </source>
</evidence>
<dbReference type="InterPro" id="IPR052766">
    <property type="entry name" value="S41A_metabolite_peptidase"/>
</dbReference>
<dbReference type="OrthoDB" id="27214at2759"/>
<dbReference type="AlphaFoldDB" id="A0A6A6X3J7"/>
<dbReference type="InterPro" id="IPR029045">
    <property type="entry name" value="ClpP/crotonase-like_dom_sf"/>
</dbReference>
<feature type="domain" description="CPAF-like PDZ" evidence="3">
    <location>
        <begin position="178"/>
        <end position="305"/>
    </location>
</feature>
<evidence type="ECO:0000313" key="4">
    <source>
        <dbReference type="EMBL" id="KAF2790788.1"/>
    </source>
</evidence>
<dbReference type="Pfam" id="PF23658">
    <property type="entry name" value="PDZ_CPAF_rel"/>
    <property type="match status" value="1"/>
</dbReference>
<reference evidence="4" key="1">
    <citation type="journal article" date="2020" name="Stud. Mycol.">
        <title>101 Dothideomycetes genomes: a test case for predicting lifestyles and emergence of pathogens.</title>
        <authorList>
            <person name="Haridas S."/>
            <person name="Albert R."/>
            <person name="Binder M."/>
            <person name="Bloem J."/>
            <person name="Labutti K."/>
            <person name="Salamov A."/>
            <person name="Andreopoulos B."/>
            <person name="Baker S."/>
            <person name="Barry K."/>
            <person name="Bills G."/>
            <person name="Bluhm B."/>
            <person name="Cannon C."/>
            <person name="Castanera R."/>
            <person name="Culley D."/>
            <person name="Daum C."/>
            <person name="Ezra D."/>
            <person name="Gonzalez J."/>
            <person name="Henrissat B."/>
            <person name="Kuo A."/>
            <person name="Liang C."/>
            <person name="Lipzen A."/>
            <person name="Lutzoni F."/>
            <person name="Magnuson J."/>
            <person name="Mondo S."/>
            <person name="Nolan M."/>
            <person name="Ohm R."/>
            <person name="Pangilinan J."/>
            <person name="Park H.-J."/>
            <person name="Ramirez L."/>
            <person name="Alfaro M."/>
            <person name="Sun H."/>
            <person name="Tritt A."/>
            <person name="Yoshinaga Y."/>
            <person name="Zwiers L.-H."/>
            <person name="Turgeon B."/>
            <person name="Goodwin S."/>
            <person name="Spatafora J."/>
            <person name="Crous P."/>
            <person name="Grigoriev I."/>
        </authorList>
    </citation>
    <scope>NUCLEOTIDE SEQUENCE</scope>
    <source>
        <strain evidence="4">CBS 109.77</strain>
    </source>
</reference>
<evidence type="ECO:0000256" key="2">
    <source>
        <dbReference type="SAM" id="SignalP"/>
    </source>
</evidence>
<evidence type="ECO:0000313" key="5">
    <source>
        <dbReference type="Proteomes" id="UP000799757"/>
    </source>
</evidence>
<sequence>MRSSALLALAGLLTLASATPVAPALPHPLPQLQPKPVRARQDDDNSTAPCAQVSQAIYGNDTSPRPASPTVPAGLAYECIKSIPLNATSAKRLLKEMPAYLNWQSTLTVLKDPPSQYAEKVQPAVDILGGLEKLAADIDAGTLTLEYDFGWALYTLIQSAHDGHFTYIPDVVGGIFSYGRTVPLVSVSEDGKKLPSVFAFSDVLGSQFKNITYTPSPVVEIDGQDVAKFLENWSQYGSLQDRDALYNNVFYELAQVSLGTSGSGTGTFTGGGRGRFVYPGSTTTLKFANGTEYTMQNYARVIQSFRGITTGEELAAKWFFYGASTAEAQETVSSQALAAAPPGYPTPIVPGPSNLINGFYINAPGYEEYAVLQVPNFVGDAFAEIGFQNTSQTFISRALADGKTKLIIDVQANGGGTILQGYDLFKQLFPQLDPYGVNRFRANEAVDLIGQSFSKWASQFPRLATGNSSVKQIQGAYFDYHSDTTVDGEPFESWAEKFGPVEVNGDKYTTLARWNLNDPLITWNSGGINITGYGPLANVSQTAPFKAENILLLTDGYCASTCTIFSEFLTKQAGVKTMALGGRSNKDQIQAIGGVKGVNNYQWGYIQSLAASAIRIASGEEKVRLNSSVLRTDYYSDVVFNRAASAPGVNVRDGLLQNDTSGVALQFIYEEADCRLYYTPEMTVDATAVWKAAADAQWGSSGNCVRGGGYGRREALEVTANLEPRRVHVSEAAAIKQFEAFESSLSLETECKLKGDGFMYP</sequence>
<protein>
    <recommendedName>
        <fullName evidence="3">CPAF-like PDZ domain-containing protein</fullName>
    </recommendedName>
</protein>
<name>A0A6A6X3J7_9PLEO</name>
<feature type="chain" id="PRO_5025565244" description="CPAF-like PDZ domain-containing protein" evidence="2">
    <location>
        <begin position="19"/>
        <end position="761"/>
    </location>
</feature>
<keyword evidence="2" id="KW-0732">Signal</keyword>
<organism evidence="4 5">
    <name type="scientific">Melanomma pulvis-pyrius CBS 109.77</name>
    <dbReference type="NCBI Taxonomy" id="1314802"/>
    <lineage>
        <taxon>Eukaryota</taxon>
        <taxon>Fungi</taxon>
        <taxon>Dikarya</taxon>
        <taxon>Ascomycota</taxon>
        <taxon>Pezizomycotina</taxon>
        <taxon>Dothideomycetes</taxon>
        <taxon>Pleosporomycetidae</taxon>
        <taxon>Pleosporales</taxon>
        <taxon>Melanommataceae</taxon>
        <taxon>Melanomma</taxon>
    </lineage>
</organism>
<feature type="region of interest" description="Disordered" evidence="1">
    <location>
        <begin position="25"/>
        <end position="49"/>
    </location>
</feature>
<keyword evidence="5" id="KW-1185">Reference proteome</keyword>
<dbReference type="EMBL" id="MU002055">
    <property type="protein sequence ID" value="KAF2790788.1"/>
    <property type="molecule type" value="Genomic_DNA"/>
</dbReference>
<dbReference type="PANTHER" id="PTHR37049">
    <property type="entry name" value="PEPTIDASE S41 FAMILY PROTEIN"/>
    <property type="match status" value="1"/>
</dbReference>
<dbReference type="Proteomes" id="UP000799757">
    <property type="component" value="Unassembled WGS sequence"/>
</dbReference>
<feature type="signal peptide" evidence="2">
    <location>
        <begin position="1"/>
        <end position="18"/>
    </location>
</feature>
<dbReference type="Gene3D" id="3.90.226.10">
    <property type="entry name" value="2-enoyl-CoA Hydratase, Chain A, domain 1"/>
    <property type="match status" value="1"/>
</dbReference>
<dbReference type="PANTHER" id="PTHR37049:SF4">
    <property type="entry name" value="RHODANESE DOMAIN-CONTAINING PROTEIN"/>
    <property type="match status" value="1"/>
</dbReference>
<accession>A0A6A6X3J7</accession>